<keyword evidence="2 8" id="KW-0479">Metal-binding</keyword>
<dbReference type="InterPro" id="IPR042108">
    <property type="entry name" value="GTPase_HflX_N_sf"/>
</dbReference>
<keyword evidence="12" id="KW-1185">Reference proteome</keyword>
<organism evidence="11 12">
    <name type="scientific">Jeotgalibacillus salarius</name>
    <dbReference type="NCBI Taxonomy" id="546023"/>
    <lineage>
        <taxon>Bacteria</taxon>
        <taxon>Bacillati</taxon>
        <taxon>Bacillota</taxon>
        <taxon>Bacilli</taxon>
        <taxon>Bacillales</taxon>
        <taxon>Caryophanaceae</taxon>
        <taxon>Jeotgalibacillus</taxon>
    </lineage>
</organism>
<dbReference type="PROSITE" id="PS51705">
    <property type="entry name" value="G_HFLX"/>
    <property type="match status" value="1"/>
</dbReference>
<feature type="binding site" evidence="7">
    <location>
        <begin position="252"/>
        <end position="255"/>
    </location>
    <ligand>
        <name>GTP</name>
        <dbReference type="ChEBI" id="CHEBI:37565"/>
    </ligand>
</feature>
<accession>A0A4Y8LIJ8</accession>
<evidence type="ECO:0000256" key="9">
    <source>
        <dbReference type="SAM" id="Coils"/>
    </source>
</evidence>
<dbReference type="InterPro" id="IPR027417">
    <property type="entry name" value="P-loop_NTPase"/>
</dbReference>
<dbReference type="GO" id="GO:0005525">
    <property type="term" value="F:GTP binding"/>
    <property type="evidence" value="ECO:0007669"/>
    <property type="project" value="UniProtKB-UniRule"/>
</dbReference>
<protein>
    <recommendedName>
        <fullName evidence="6">GTPase HflX</fullName>
    </recommendedName>
    <alternativeName>
        <fullName evidence="6">GTP-binding protein HflX</fullName>
    </alternativeName>
</protein>
<evidence type="ECO:0000256" key="4">
    <source>
        <dbReference type="ARBA" id="ARBA00022842"/>
    </source>
</evidence>
<dbReference type="InterPro" id="IPR032305">
    <property type="entry name" value="GTP-bd_M"/>
</dbReference>
<feature type="coiled-coil region" evidence="9">
    <location>
        <begin position="158"/>
        <end position="185"/>
    </location>
</feature>
<evidence type="ECO:0000256" key="6">
    <source>
        <dbReference type="HAMAP-Rule" id="MF_00900"/>
    </source>
</evidence>
<feature type="binding site" evidence="8">
    <location>
        <position position="232"/>
    </location>
    <ligand>
        <name>Mg(2+)</name>
        <dbReference type="ChEBI" id="CHEBI:18420"/>
    </ligand>
</feature>
<dbReference type="CDD" id="cd01878">
    <property type="entry name" value="HflX"/>
    <property type="match status" value="1"/>
</dbReference>
<proteinExistence type="inferred from homology"/>
<evidence type="ECO:0000313" key="12">
    <source>
        <dbReference type="Proteomes" id="UP000297776"/>
    </source>
</evidence>
<dbReference type="Gene3D" id="3.40.50.300">
    <property type="entry name" value="P-loop containing nucleotide triphosphate hydrolases"/>
    <property type="match status" value="1"/>
</dbReference>
<dbReference type="Pfam" id="PF13167">
    <property type="entry name" value="GTP-bdg_N"/>
    <property type="match status" value="1"/>
</dbReference>
<evidence type="ECO:0000256" key="7">
    <source>
        <dbReference type="PIRSR" id="PIRSR006809-1"/>
    </source>
</evidence>
<dbReference type="FunFam" id="3.40.50.11060:FF:000001">
    <property type="entry name" value="GTPase HflX"/>
    <property type="match status" value="1"/>
</dbReference>
<dbReference type="Gene3D" id="3.40.50.11060">
    <property type="entry name" value="GTPase HflX, N-terminal domain"/>
    <property type="match status" value="1"/>
</dbReference>
<dbReference type="Gene3D" id="6.10.250.2860">
    <property type="match status" value="1"/>
</dbReference>
<reference evidence="11 12" key="1">
    <citation type="submission" date="2019-03" db="EMBL/GenBank/DDBJ databases">
        <authorList>
            <person name="Yang Y."/>
        </authorList>
    </citation>
    <scope>NUCLEOTIDE SEQUENCE [LARGE SCALE GENOMIC DNA]</scope>
    <source>
        <strain evidence="11 12">ASL-1</strain>
    </source>
</reference>
<dbReference type="PANTHER" id="PTHR10229">
    <property type="entry name" value="GTP-BINDING PROTEIN HFLX"/>
    <property type="match status" value="1"/>
</dbReference>
<name>A0A4Y8LIJ8_9BACL</name>
<feature type="domain" description="Hflx-type G" evidence="10">
    <location>
        <begin position="199"/>
        <end position="360"/>
    </location>
</feature>
<gene>
    <name evidence="6 11" type="primary">hflX</name>
    <name evidence="11" type="ORF">E2626_03320</name>
</gene>
<dbReference type="HAMAP" id="MF_00900">
    <property type="entry name" value="GTPase_HflX"/>
    <property type="match status" value="1"/>
</dbReference>
<feature type="binding site" evidence="7">
    <location>
        <begin position="205"/>
        <end position="212"/>
    </location>
    <ligand>
        <name>GTP</name>
        <dbReference type="ChEBI" id="CHEBI:37565"/>
    </ligand>
</feature>
<evidence type="ECO:0000256" key="1">
    <source>
        <dbReference type="ARBA" id="ARBA00022490"/>
    </source>
</evidence>
<dbReference type="OrthoDB" id="9812272at2"/>
<keyword evidence="1 6" id="KW-0963">Cytoplasm</keyword>
<dbReference type="GO" id="GO:0005737">
    <property type="term" value="C:cytoplasm"/>
    <property type="evidence" value="ECO:0007669"/>
    <property type="project" value="UniProtKB-SubCell"/>
</dbReference>
<dbReference type="GO" id="GO:0043022">
    <property type="term" value="F:ribosome binding"/>
    <property type="evidence" value="ECO:0007669"/>
    <property type="project" value="TreeGrafter"/>
</dbReference>
<evidence type="ECO:0000259" key="10">
    <source>
        <dbReference type="PROSITE" id="PS51705"/>
    </source>
</evidence>
<comment type="similarity">
    <text evidence="6">Belongs to the TRAFAC class OBG-HflX-like GTPase superfamily. HflX GTPase family.</text>
</comment>
<comment type="cofactor">
    <cofactor evidence="8">
        <name>Mg(2+)</name>
        <dbReference type="ChEBI" id="CHEBI:18420"/>
    </cofactor>
</comment>
<dbReference type="EMBL" id="SORX01000002">
    <property type="protein sequence ID" value="TFE02850.1"/>
    <property type="molecule type" value="Genomic_DNA"/>
</dbReference>
<dbReference type="RefSeq" id="WP_134379658.1">
    <property type="nucleotide sequence ID" value="NZ_SORX01000002.1"/>
</dbReference>
<sequence>MRLDIKMEKAILVGVNTDKAVQDFNESMSELNALSETAGAQPVLEVIQNMDKVHPATYIGKGKLEELSTAVEEFEPDLIIFNSELSPSQNRNLSEVLEARVIDRTQLILDIFAQRARSKEGKLQVQLAQLEYMLPRLGGQGVELSRLGGGIGTRGPGETKLETDRRHIRREIREIKKRLEQVVRHRAIYRERRKQNQAFQIALIGYTNAGKSTLFNLLANADTHEENKLFATLDPLSRKCVLPSGFETIITDTVGFIKDLPTSLIASFRSTLEEVKEADFLLHIVDSSHPNHAEHEKTVKKLLSDLDMDQIPRMTVYNKEDLLTEDFVADRTDPFVLMSAVKKEDKKVLSEIEKEVKHLLKPYSMMISSDDGKVLAQLKNESMLTKLEFVEENESYIAEGYISADHPLAGKI</sequence>
<comment type="function">
    <text evidence="6">GTPase that associates with the 50S ribosomal subunit and may have a role during protein synthesis or ribosome biogenesis.</text>
</comment>
<keyword evidence="4 8" id="KW-0460">Magnesium</keyword>
<comment type="caution">
    <text evidence="11">The sequence shown here is derived from an EMBL/GenBank/DDBJ whole genome shotgun (WGS) entry which is preliminary data.</text>
</comment>
<keyword evidence="3 6" id="KW-0547">Nucleotide-binding</keyword>
<feature type="binding site" evidence="7">
    <location>
        <begin position="318"/>
        <end position="321"/>
    </location>
    <ligand>
        <name>GTP</name>
        <dbReference type="ChEBI" id="CHEBI:37565"/>
    </ligand>
</feature>
<feature type="binding site" evidence="7">
    <location>
        <begin position="230"/>
        <end position="234"/>
    </location>
    <ligand>
        <name>GTP</name>
        <dbReference type="ChEBI" id="CHEBI:37565"/>
    </ligand>
</feature>
<dbReference type="Pfam" id="PF01926">
    <property type="entry name" value="MMR_HSR1"/>
    <property type="match status" value="1"/>
</dbReference>
<dbReference type="InterPro" id="IPR025121">
    <property type="entry name" value="GTPase_HflX_N"/>
</dbReference>
<dbReference type="PANTHER" id="PTHR10229:SF0">
    <property type="entry name" value="GTP-BINDING PROTEIN 6-RELATED"/>
    <property type="match status" value="1"/>
</dbReference>
<evidence type="ECO:0000256" key="8">
    <source>
        <dbReference type="PIRSR" id="PIRSR006809-2"/>
    </source>
</evidence>
<dbReference type="PRINTS" id="PR00326">
    <property type="entry name" value="GTP1OBG"/>
</dbReference>
<comment type="subcellular location">
    <subcellularLocation>
        <location evidence="6">Cytoplasm</location>
    </subcellularLocation>
    <text evidence="6">May associate with membranes.</text>
</comment>
<dbReference type="PIRSF" id="PIRSF006809">
    <property type="entry name" value="GTP-binding_hflX_prd"/>
    <property type="match status" value="1"/>
</dbReference>
<evidence type="ECO:0000256" key="5">
    <source>
        <dbReference type="ARBA" id="ARBA00023134"/>
    </source>
</evidence>
<dbReference type="InterPro" id="IPR006073">
    <property type="entry name" value="GTP-bd"/>
</dbReference>
<dbReference type="GO" id="GO:0003924">
    <property type="term" value="F:GTPase activity"/>
    <property type="evidence" value="ECO:0007669"/>
    <property type="project" value="UniProtKB-UniRule"/>
</dbReference>
<dbReference type="GO" id="GO:0046872">
    <property type="term" value="F:metal ion binding"/>
    <property type="evidence" value="ECO:0007669"/>
    <property type="project" value="UniProtKB-KW"/>
</dbReference>
<dbReference type="Pfam" id="PF16360">
    <property type="entry name" value="GTP-bdg_M"/>
    <property type="match status" value="1"/>
</dbReference>
<dbReference type="AlphaFoldDB" id="A0A4Y8LIJ8"/>
<dbReference type="InterPro" id="IPR030394">
    <property type="entry name" value="G_HFLX_dom"/>
</dbReference>
<dbReference type="SUPFAM" id="SSF52540">
    <property type="entry name" value="P-loop containing nucleoside triphosphate hydrolases"/>
    <property type="match status" value="1"/>
</dbReference>
<dbReference type="NCBIfam" id="TIGR03156">
    <property type="entry name" value="GTP_HflX"/>
    <property type="match status" value="1"/>
</dbReference>
<dbReference type="Proteomes" id="UP000297776">
    <property type="component" value="Unassembled WGS sequence"/>
</dbReference>
<keyword evidence="9" id="KW-0175">Coiled coil</keyword>
<evidence type="ECO:0000256" key="3">
    <source>
        <dbReference type="ARBA" id="ARBA00022741"/>
    </source>
</evidence>
<dbReference type="InterPro" id="IPR016496">
    <property type="entry name" value="GTPase_HflX"/>
</dbReference>
<comment type="subunit">
    <text evidence="6">Monomer. Associates with the 50S ribosomal subunit.</text>
</comment>
<evidence type="ECO:0000313" key="11">
    <source>
        <dbReference type="EMBL" id="TFE02850.1"/>
    </source>
</evidence>
<evidence type="ECO:0000256" key="2">
    <source>
        <dbReference type="ARBA" id="ARBA00022723"/>
    </source>
</evidence>
<keyword evidence="5 6" id="KW-0342">GTP-binding</keyword>
<feature type="binding site" evidence="8">
    <location>
        <position position="212"/>
    </location>
    <ligand>
        <name>Mg(2+)</name>
        <dbReference type="ChEBI" id="CHEBI:18420"/>
    </ligand>
</feature>